<name>Q47EA4_DECAR</name>
<dbReference type="STRING" id="159087.Daro_2084"/>
<accession>Q47EA4</accession>
<dbReference type="EMBL" id="CP000089">
    <property type="protein sequence ID" value="AAZ46827.1"/>
    <property type="molecule type" value="Genomic_DNA"/>
</dbReference>
<keyword evidence="1" id="KW-0732">Signal</keyword>
<gene>
    <name evidence="2" type="ordered locus">Daro_2084</name>
</gene>
<dbReference type="HOGENOM" id="CLU_1675004_0_0_4"/>
<evidence type="ECO:0000313" key="2">
    <source>
        <dbReference type="EMBL" id="AAZ46827.1"/>
    </source>
</evidence>
<protein>
    <recommendedName>
        <fullName evidence="3">Carboxypeptidase regulatory-like domain-containing protein</fullName>
    </recommendedName>
</protein>
<dbReference type="KEGG" id="dar:Daro_2084"/>
<proteinExistence type="predicted"/>
<dbReference type="OrthoDB" id="5568005at2"/>
<feature type="chain" id="PRO_5004233497" description="Carboxypeptidase regulatory-like domain-containing protein" evidence="1">
    <location>
        <begin position="36"/>
        <end position="157"/>
    </location>
</feature>
<evidence type="ECO:0008006" key="3">
    <source>
        <dbReference type="Google" id="ProtNLM"/>
    </source>
</evidence>
<dbReference type="AlphaFoldDB" id="Q47EA4"/>
<dbReference type="eggNOG" id="ENOG503310H">
    <property type="taxonomic scope" value="Bacteria"/>
</dbReference>
<evidence type="ECO:0000256" key="1">
    <source>
        <dbReference type="SAM" id="SignalP"/>
    </source>
</evidence>
<feature type="signal peptide" evidence="1">
    <location>
        <begin position="1"/>
        <end position="35"/>
    </location>
</feature>
<reference evidence="2" key="1">
    <citation type="submission" date="2005-08" db="EMBL/GenBank/DDBJ databases">
        <title>Complete sequence of Dechloromonas aromatica RCB.</title>
        <authorList>
            <person name="Salinero K.K."/>
            <person name="Copeland A."/>
            <person name="Lucas S."/>
            <person name="Lapidus A."/>
            <person name="Barry K."/>
            <person name="Detter J.C."/>
            <person name="Glavina T."/>
            <person name="Hammon N."/>
            <person name="Israni S."/>
            <person name="Pitluck S."/>
            <person name="Di Bartolo G."/>
            <person name="Trong S."/>
            <person name="Schmutz J."/>
            <person name="Larimer F."/>
            <person name="Land M."/>
            <person name="Ivanova N."/>
            <person name="Richardson P."/>
        </authorList>
    </citation>
    <scope>NUCLEOTIDE SEQUENCE</scope>
    <source>
        <strain evidence="2">RCB</strain>
    </source>
</reference>
<organism evidence="2">
    <name type="scientific">Dechloromonas aromatica (strain RCB)</name>
    <dbReference type="NCBI Taxonomy" id="159087"/>
    <lineage>
        <taxon>Bacteria</taxon>
        <taxon>Pseudomonadati</taxon>
        <taxon>Pseudomonadota</taxon>
        <taxon>Betaproteobacteria</taxon>
        <taxon>Rhodocyclales</taxon>
        <taxon>Azonexaceae</taxon>
        <taxon>Dechloromonas</taxon>
    </lineage>
</organism>
<sequence length="157" mass="16316">MTNLAAVSVGKAQTRHGRLGVIAMVLALQCLPALAVDVDDAAKSNVASSTQAEVSWISGGVGDEAMTEMHKVAAAYNVHVMMTGVLGNYLAGVPFTVSRRNGQMKVSGATEGPLLYLKLPAGSYQIAVEINGASQTRRIQVSASGPATKVRFVAKSE</sequence>